<dbReference type="InterPro" id="IPR046053">
    <property type="entry name" value="DUF6011"/>
</dbReference>
<feature type="region of interest" description="Disordered" evidence="1">
    <location>
        <begin position="45"/>
        <end position="75"/>
    </location>
</feature>
<sequence>MTSTEPVLCRLCDRPLRTPVSRARRIGAGCWRNLRAELRAQRLPVALPGMSGRGGPTQTGPDLLDDQDQDQGVMP</sequence>
<evidence type="ECO:0000256" key="1">
    <source>
        <dbReference type="SAM" id="MobiDB-lite"/>
    </source>
</evidence>
<proteinExistence type="predicted"/>
<name>A0ABS2JAT8_9ACTN</name>
<dbReference type="Proteomes" id="UP000809587">
    <property type="component" value="Unassembled WGS sequence"/>
</dbReference>
<protein>
    <submittedName>
        <fullName evidence="2">Uncharacterized protein</fullName>
    </submittedName>
</protein>
<organism evidence="2 3">
    <name type="scientific">Micromonospora humidisoli</name>
    <dbReference type="NCBI Taxonomy" id="2807622"/>
    <lineage>
        <taxon>Bacteria</taxon>
        <taxon>Bacillati</taxon>
        <taxon>Actinomycetota</taxon>
        <taxon>Actinomycetes</taxon>
        <taxon>Micromonosporales</taxon>
        <taxon>Micromonosporaceae</taxon>
        <taxon>Micromonospora</taxon>
    </lineage>
</organism>
<gene>
    <name evidence="2" type="ORF">JQN84_13985</name>
</gene>
<comment type="caution">
    <text evidence="2">The sequence shown here is derived from an EMBL/GenBank/DDBJ whole genome shotgun (WGS) entry which is preliminary data.</text>
</comment>
<dbReference type="RefSeq" id="WP_204958765.1">
    <property type="nucleotide sequence ID" value="NZ_JAFEUO010000003.1"/>
</dbReference>
<reference evidence="2 3" key="1">
    <citation type="submission" date="2021-02" db="EMBL/GenBank/DDBJ databases">
        <authorList>
            <person name="Lee D.-H."/>
        </authorList>
    </citation>
    <scope>NUCLEOTIDE SEQUENCE [LARGE SCALE GENOMIC DNA]</scope>
    <source>
        <strain evidence="2 3">MMS20-R2-29</strain>
    </source>
</reference>
<dbReference type="EMBL" id="JAFEUO010000003">
    <property type="protein sequence ID" value="MBM7083627.1"/>
    <property type="molecule type" value="Genomic_DNA"/>
</dbReference>
<dbReference type="Pfam" id="PF19474">
    <property type="entry name" value="DUF6011"/>
    <property type="match status" value="1"/>
</dbReference>
<evidence type="ECO:0000313" key="2">
    <source>
        <dbReference type="EMBL" id="MBM7083627.1"/>
    </source>
</evidence>
<evidence type="ECO:0000313" key="3">
    <source>
        <dbReference type="Proteomes" id="UP000809587"/>
    </source>
</evidence>
<accession>A0ABS2JAT8</accession>
<keyword evidence="3" id="KW-1185">Reference proteome</keyword>